<dbReference type="OrthoDB" id="2020192at2759"/>
<dbReference type="EMBL" id="CAICTM010000840">
    <property type="protein sequence ID" value="CAB9517222.1"/>
    <property type="molecule type" value="Genomic_DNA"/>
</dbReference>
<keyword evidence="1" id="KW-0472">Membrane</keyword>
<feature type="transmembrane region" description="Helical" evidence="1">
    <location>
        <begin position="363"/>
        <end position="382"/>
    </location>
</feature>
<name>A0A9N8E9G3_9STRA</name>
<dbReference type="PANTHER" id="PTHR34370">
    <property type="entry name" value="OS04G0600100 PROTEIN"/>
    <property type="match status" value="1"/>
</dbReference>
<keyword evidence="1" id="KW-1133">Transmembrane helix</keyword>
<keyword evidence="1" id="KW-0812">Transmembrane</keyword>
<protein>
    <submittedName>
        <fullName evidence="2">Uncharacterized protein</fullName>
    </submittedName>
</protein>
<reference evidence="2" key="1">
    <citation type="submission" date="2020-06" db="EMBL/GenBank/DDBJ databases">
        <authorList>
            <consortium name="Plant Systems Biology data submission"/>
        </authorList>
    </citation>
    <scope>NUCLEOTIDE SEQUENCE</scope>
    <source>
        <strain evidence="2">D6</strain>
    </source>
</reference>
<keyword evidence="3" id="KW-1185">Reference proteome</keyword>
<dbReference type="AlphaFoldDB" id="A0A9N8E9G3"/>
<comment type="caution">
    <text evidence="2">The sequence shown here is derived from an EMBL/GenBank/DDBJ whole genome shotgun (WGS) entry which is preliminary data.</text>
</comment>
<dbReference type="PANTHER" id="PTHR34370:SF1">
    <property type="entry name" value="OS04G0600100 PROTEIN"/>
    <property type="match status" value="1"/>
</dbReference>
<organism evidence="2 3">
    <name type="scientific">Seminavis robusta</name>
    <dbReference type="NCBI Taxonomy" id="568900"/>
    <lineage>
        <taxon>Eukaryota</taxon>
        <taxon>Sar</taxon>
        <taxon>Stramenopiles</taxon>
        <taxon>Ochrophyta</taxon>
        <taxon>Bacillariophyta</taxon>
        <taxon>Bacillariophyceae</taxon>
        <taxon>Bacillariophycidae</taxon>
        <taxon>Naviculales</taxon>
        <taxon>Naviculaceae</taxon>
        <taxon>Seminavis</taxon>
    </lineage>
</organism>
<evidence type="ECO:0000256" key="1">
    <source>
        <dbReference type="SAM" id="Phobius"/>
    </source>
</evidence>
<sequence length="408" mass="45433">MPPKTRRLIHQVTSDYIYGVQGKEQQILLQQQPKVDFMDLVESEYDVLSPGVSMAVANYTFDGDSSVEEQMVICVASMVVLYQLPKEITLQLADHLLRSSSTGHNQALANFQSAFRKGGWDMVVFPKGLGMRVKRDGPSHFFPASKLPWRSRSTRKAAEAAEMGILAASNTKAPPQNIKTKEEFLVEIEQEMRIDNNLESRKRQLSERVASRAWSMLEDAMPSFPSHRFGGAWSKVKHAVMESSYAFSNNRAWKKLCTTMETQYKKLKGAGRAGLIAYCFMNFCLYTVGMTWQWRRMTLEPATAGASLVSLTLRNFVKVFMTVYMSAAVFKLARIGISLALAPAAGRVLQFTQRKLRVSENTAVAILIALLVKTFLGTLAIVCLGDSALRKALPVPTQATQALEALSI</sequence>
<feature type="transmembrane region" description="Helical" evidence="1">
    <location>
        <begin position="275"/>
        <end position="294"/>
    </location>
</feature>
<evidence type="ECO:0000313" key="2">
    <source>
        <dbReference type="EMBL" id="CAB9517222.1"/>
    </source>
</evidence>
<feature type="transmembrane region" description="Helical" evidence="1">
    <location>
        <begin position="319"/>
        <end position="342"/>
    </location>
</feature>
<gene>
    <name evidence="2" type="ORF">SEMRO_841_G209490.1</name>
</gene>
<dbReference type="Proteomes" id="UP001153069">
    <property type="component" value="Unassembled WGS sequence"/>
</dbReference>
<accession>A0A9N8E9G3</accession>
<evidence type="ECO:0000313" key="3">
    <source>
        <dbReference type="Proteomes" id="UP001153069"/>
    </source>
</evidence>
<proteinExistence type="predicted"/>